<sequence length="336" mass="37865">MNQYEFNQLLEKYLAGECSPDEEKLVHEWQENTLKTNVLLLSEPEQVSVKKRLWQRITEAVFEETTLRPFYKTPWFQWAAAASVAIVFGGGWLLSQQTKFSKNPITHTLQTPHGIEVKNTAANPRQIHLEDGSVVILKANSSVTYPEHFGKQSRSVFLKGEAFFNVKRDPTKPFVVHAGELVTEVLGTSFTVKSYEDAQSIEVVVATGRVSVYENSNKPTQQRNGLILTPNQKITFDKASRKLTPSIIEKPVVIQPPTHPTTFIFDETPLPNVLKKLESAYGLQIIVENQMLNQCVFTADLNELPLRTQLDLICKSVNASFEQRGTSIFINGEGCK</sequence>
<feature type="domain" description="Protein FecR C-terminal" evidence="2">
    <location>
        <begin position="263"/>
        <end position="330"/>
    </location>
</feature>
<keyword evidence="4" id="KW-1185">Reference proteome</keyword>
<dbReference type="InterPro" id="IPR006860">
    <property type="entry name" value="FecR"/>
</dbReference>
<dbReference type="InterPro" id="IPR012373">
    <property type="entry name" value="Ferrdict_sens_TM"/>
</dbReference>
<protein>
    <recommendedName>
        <fullName evidence="5">FecR family protein</fullName>
    </recommendedName>
</protein>
<dbReference type="PANTHER" id="PTHR30273">
    <property type="entry name" value="PERIPLASMIC SIGNAL SENSOR AND SIGMA FACTOR ACTIVATOR FECR-RELATED"/>
    <property type="match status" value="1"/>
</dbReference>
<evidence type="ECO:0000313" key="3">
    <source>
        <dbReference type="EMBL" id="AXE18611.1"/>
    </source>
</evidence>
<dbReference type="RefSeq" id="WP_114067394.1">
    <property type="nucleotide sequence ID" value="NZ_CP030850.1"/>
</dbReference>
<accession>A0A344TIZ0</accession>
<dbReference type="InterPro" id="IPR032508">
    <property type="entry name" value="FecR_C"/>
</dbReference>
<dbReference type="AlphaFoldDB" id="A0A344TIZ0"/>
<dbReference type="Pfam" id="PF16344">
    <property type="entry name" value="FecR_C"/>
    <property type="match status" value="1"/>
</dbReference>
<reference evidence="3 4" key="1">
    <citation type="submission" date="2018-07" db="EMBL/GenBank/DDBJ databases">
        <title>Genome sequencing of Runella.</title>
        <authorList>
            <person name="Baek M.-G."/>
            <person name="Yi H."/>
        </authorList>
    </citation>
    <scope>NUCLEOTIDE SEQUENCE [LARGE SCALE GENOMIC DNA]</scope>
    <source>
        <strain evidence="3 4">HYN0085</strain>
    </source>
</reference>
<dbReference type="OrthoDB" id="645173at2"/>
<dbReference type="Pfam" id="PF04773">
    <property type="entry name" value="FecR"/>
    <property type="match status" value="1"/>
</dbReference>
<dbReference type="GO" id="GO:0016989">
    <property type="term" value="F:sigma factor antagonist activity"/>
    <property type="evidence" value="ECO:0007669"/>
    <property type="project" value="TreeGrafter"/>
</dbReference>
<evidence type="ECO:0000259" key="2">
    <source>
        <dbReference type="Pfam" id="PF16344"/>
    </source>
</evidence>
<dbReference type="EMBL" id="CP030850">
    <property type="protein sequence ID" value="AXE18611.1"/>
    <property type="molecule type" value="Genomic_DNA"/>
</dbReference>
<organism evidence="3 4">
    <name type="scientific">Runella rosea</name>
    <dbReference type="NCBI Taxonomy" id="2259595"/>
    <lineage>
        <taxon>Bacteria</taxon>
        <taxon>Pseudomonadati</taxon>
        <taxon>Bacteroidota</taxon>
        <taxon>Cytophagia</taxon>
        <taxon>Cytophagales</taxon>
        <taxon>Spirosomataceae</taxon>
        <taxon>Runella</taxon>
    </lineage>
</organism>
<feature type="domain" description="FecR protein" evidence="1">
    <location>
        <begin position="122"/>
        <end position="210"/>
    </location>
</feature>
<evidence type="ECO:0000259" key="1">
    <source>
        <dbReference type="Pfam" id="PF04773"/>
    </source>
</evidence>
<gene>
    <name evidence="3" type="ORF">DR864_13020</name>
</gene>
<dbReference type="PANTHER" id="PTHR30273:SF2">
    <property type="entry name" value="PROTEIN FECR"/>
    <property type="match status" value="1"/>
</dbReference>
<evidence type="ECO:0000313" key="4">
    <source>
        <dbReference type="Proteomes" id="UP000251993"/>
    </source>
</evidence>
<dbReference type="Proteomes" id="UP000251993">
    <property type="component" value="Chromosome"/>
</dbReference>
<dbReference type="PIRSF" id="PIRSF018266">
    <property type="entry name" value="FecR"/>
    <property type="match status" value="1"/>
</dbReference>
<dbReference type="Gene3D" id="3.55.50.30">
    <property type="match status" value="1"/>
</dbReference>
<name>A0A344TIZ0_9BACT</name>
<dbReference type="KEGG" id="run:DR864_13020"/>
<dbReference type="Gene3D" id="2.60.120.1440">
    <property type="match status" value="1"/>
</dbReference>
<evidence type="ECO:0008006" key="5">
    <source>
        <dbReference type="Google" id="ProtNLM"/>
    </source>
</evidence>
<proteinExistence type="predicted"/>